<evidence type="ECO:0000313" key="2">
    <source>
        <dbReference type="EMBL" id="QDT71051.1"/>
    </source>
</evidence>
<accession>A0A517TRQ1</accession>
<dbReference type="Proteomes" id="UP000317909">
    <property type="component" value="Chromosome"/>
</dbReference>
<dbReference type="OrthoDB" id="290325at2"/>
<gene>
    <name evidence="2" type="ORF">I41_02060</name>
</gene>
<dbReference type="RefSeq" id="WP_145430113.1">
    <property type="nucleotide sequence ID" value="NZ_CP036339.1"/>
</dbReference>
<reference evidence="2 3" key="1">
    <citation type="submission" date="2019-02" db="EMBL/GenBank/DDBJ databases">
        <title>Deep-cultivation of Planctomycetes and their phenomic and genomic characterization uncovers novel biology.</title>
        <authorList>
            <person name="Wiegand S."/>
            <person name="Jogler M."/>
            <person name="Boedeker C."/>
            <person name="Pinto D."/>
            <person name="Vollmers J."/>
            <person name="Rivas-Marin E."/>
            <person name="Kohn T."/>
            <person name="Peeters S.H."/>
            <person name="Heuer A."/>
            <person name="Rast P."/>
            <person name="Oberbeckmann S."/>
            <person name="Bunk B."/>
            <person name="Jeske O."/>
            <person name="Meyerdierks A."/>
            <person name="Storesund J.E."/>
            <person name="Kallscheuer N."/>
            <person name="Luecker S."/>
            <person name="Lage O.M."/>
            <person name="Pohl T."/>
            <person name="Merkel B.J."/>
            <person name="Hornburger P."/>
            <person name="Mueller R.-W."/>
            <person name="Bruemmer F."/>
            <person name="Labrenz M."/>
            <person name="Spormann A.M."/>
            <person name="Op den Camp H."/>
            <person name="Overmann J."/>
            <person name="Amann R."/>
            <person name="Jetten M.S.M."/>
            <person name="Mascher T."/>
            <person name="Medema M.H."/>
            <person name="Devos D.P."/>
            <person name="Kaster A.-K."/>
            <person name="Ovreas L."/>
            <person name="Rohde M."/>
            <person name="Galperin M.Y."/>
            <person name="Jogler C."/>
        </authorList>
    </citation>
    <scope>NUCLEOTIDE SEQUENCE [LARGE SCALE GENOMIC DNA]</scope>
    <source>
        <strain evidence="2 3">I41</strain>
    </source>
</reference>
<evidence type="ECO:0000256" key="1">
    <source>
        <dbReference type="SAM" id="MobiDB-lite"/>
    </source>
</evidence>
<organism evidence="2 3">
    <name type="scientific">Lacipirellula limnantheis</name>
    <dbReference type="NCBI Taxonomy" id="2528024"/>
    <lineage>
        <taxon>Bacteria</taxon>
        <taxon>Pseudomonadati</taxon>
        <taxon>Planctomycetota</taxon>
        <taxon>Planctomycetia</taxon>
        <taxon>Pirellulales</taxon>
        <taxon>Lacipirellulaceae</taxon>
        <taxon>Lacipirellula</taxon>
    </lineage>
</organism>
<name>A0A517TRQ1_9BACT</name>
<sequence length="302" mass="31254">MTAPDAKSLAFNRPLQRFIAALLLAGSVGCWEEIKYEPAPPIVQSGAGAADALEQSAGETSAKPGGVGAPSPAADPTPGAASDVETAVKTIAPISEPISPPTGTPPLETPPLDLPAEPAGDATAPMASPPEATPRQRLLIWQAASKWSLAAAMSAKQLPAERYEKIRRDGEAAAAELSIELPPLAAPLPGQSLEQSVVATLGDATIVGLPSAIAERYGAAAAKLAELAIRSNLLLLTYSPRRSDLAMQAVEMRAIAEASGLPSDAWTPLLKLLDEGAEYVAVRSAVFELHRRVESLLAEASR</sequence>
<dbReference type="EMBL" id="CP036339">
    <property type="protein sequence ID" value="QDT71051.1"/>
    <property type="molecule type" value="Genomic_DNA"/>
</dbReference>
<keyword evidence="3" id="KW-1185">Reference proteome</keyword>
<dbReference type="AlphaFoldDB" id="A0A517TRQ1"/>
<evidence type="ECO:0000313" key="3">
    <source>
        <dbReference type="Proteomes" id="UP000317909"/>
    </source>
</evidence>
<dbReference type="PROSITE" id="PS51257">
    <property type="entry name" value="PROKAR_LIPOPROTEIN"/>
    <property type="match status" value="1"/>
</dbReference>
<proteinExistence type="predicted"/>
<feature type="region of interest" description="Disordered" evidence="1">
    <location>
        <begin position="41"/>
        <end position="133"/>
    </location>
</feature>
<feature type="compositionally biased region" description="Pro residues" evidence="1">
    <location>
        <begin position="98"/>
        <end position="113"/>
    </location>
</feature>
<protein>
    <submittedName>
        <fullName evidence="2">Uncharacterized protein</fullName>
    </submittedName>
</protein>
<dbReference type="KEGG" id="llh:I41_02060"/>